<evidence type="ECO:0000313" key="2">
    <source>
        <dbReference type="EMBL" id="AZS35825.1"/>
    </source>
</evidence>
<evidence type="ECO:0000313" key="3">
    <source>
        <dbReference type="Proteomes" id="UP000276888"/>
    </source>
</evidence>
<reference evidence="2 3" key="1">
    <citation type="submission" date="2018-08" db="EMBL/GenBank/DDBJ databases">
        <title>Microbacterium lemovicicum sp. nov., a bacterium isolated from a natural uranium-rich soil.</title>
        <authorList>
            <person name="ORTET P."/>
        </authorList>
    </citation>
    <scope>NUCLEOTIDE SEQUENCE [LARGE SCALE GENOMIC DNA]</scope>
    <source>
        <strain evidence="2 3">Viu22</strain>
    </source>
</reference>
<protein>
    <recommendedName>
        <fullName evidence="4">Lipoprotein LprB</fullName>
    </recommendedName>
</protein>
<proteinExistence type="predicted"/>
<accession>A0A3Q9IWA1</accession>
<name>A0A3Q9IWA1_9MICO</name>
<dbReference type="Proteomes" id="UP000276888">
    <property type="component" value="Chromosome"/>
</dbReference>
<feature type="signal peptide" evidence="1">
    <location>
        <begin position="1"/>
        <end position="26"/>
    </location>
</feature>
<dbReference type="OrthoDB" id="5123394at2"/>
<sequence length="201" mass="20560">MGLPAARAVAAASALLLAVLLPGCVAEPGTGPAGVPGTVTVAPTSPAPSASPVATPSATPTARVVSVPDDCRGMLSESVLAQLEGTPLNDPAMGPSGTQTDGSLICIWRNPSADTTGLVTTVSRVDRGPALDSLNDLATTQGFSCYTPDGGTRCEKTWQNTQYPVQDGRTLFYRDGILIDTMWSNLAPSGYTDSVIAHIFG</sequence>
<evidence type="ECO:0008006" key="4">
    <source>
        <dbReference type="Google" id="ProtNLM"/>
    </source>
</evidence>
<gene>
    <name evidence="2" type="ORF">CVS47_00423</name>
</gene>
<dbReference type="AlphaFoldDB" id="A0A3Q9IWA1"/>
<dbReference type="RefSeq" id="WP_127094600.1">
    <property type="nucleotide sequence ID" value="NZ_CP031423.1"/>
</dbReference>
<dbReference type="KEGG" id="mlv:CVS47_00423"/>
<keyword evidence="1" id="KW-0732">Signal</keyword>
<dbReference type="EMBL" id="CP031423">
    <property type="protein sequence ID" value="AZS35825.1"/>
    <property type="molecule type" value="Genomic_DNA"/>
</dbReference>
<feature type="chain" id="PRO_5018542274" description="Lipoprotein LprB" evidence="1">
    <location>
        <begin position="27"/>
        <end position="201"/>
    </location>
</feature>
<keyword evidence="3" id="KW-1185">Reference proteome</keyword>
<evidence type="ECO:0000256" key="1">
    <source>
        <dbReference type="SAM" id="SignalP"/>
    </source>
</evidence>
<organism evidence="2 3">
    <name type="scientific">Microbacterium lemovicicum</name>
    <dbReference type="NCBI Taxonomy" id="1072463"/>
    <lineage>
        <taxon>Bacteria</taxon>
        <taxon>Bacillati</taxon>
        <taxon>Actinomycetota</taxon>
        <taxon>Actinomycetes</taxon>
        <taxon>Micrococcales</taxon>
        <taxon>Microbacteriaceae</taxon>
        <taxon>Microbacterium</taxon>
    </lineage>
</organism>